<dbReference type="Gene3D" id="1.20.5.690">
    <property type="entry name" value="Importin-alpha, importin-beta-binding domain"/>
    <property type="match status" value="1"/>
</dbReference>
<evidence type="ECO:0000256" key="6">
    <source>
        <dbReference type="PROSITE-ProRule" id="PRU00259"/>
    </source>
</evidence>
<name>A0A7G3AMY3_LUTLO</name>
<evidence type="ECO:0000256" key="1">
    <source>
        <dbReference type="ARBA" id="ARBA00010394"/>
    </source>
</evidence>
<evidence type="ECO:0000256" key="5">
    <source>
        <dbReference type="PIRNR" id="PIRNR005673"/>
    </source>
</evidence>
<dbReference type="InterPro" id="IPR002652">
    <property type="entry name" value="Importin-a_IBB"/>
</dbReference>
<feature type="repeat" description="ARM" evidence="6">
    <location>
        <begin position="320"/>
        <end position="362"/>
    </location>
</feature>
<dbReference type="GO" id="GO:0061608">
    <property type="term" value="F:nuclear import signal receptor activity"/>
    <property type="evidence" value="ECO:0007669"/>
    <property type="project" value="InterPro"/>
</dbReference>
<dbReference type="VEuPathDB" id="VectorBase:LLONM1_002203"/>
<keyword evidence="4 5" id="KW-0653">Protein transport</keyword>
<dbReference type="InterPro" id="IPR032413">
    <property type="entry name" value="Arm_3"/>
</dbReference>
<dbReference type="GO" id="GO:0005634">
    <property type="term" value="C:nucleus"/>
    <property type="evidence" value="ECO:0007669"/>
    <property type="project" value="UniProtKB-ARBA"/>
</dbReference>
<dbReference type="InterPro" id="IPR000225">
    <property type="entry name" value="Armadillo"/>
</dbReference>
<evidence type="ECO:0000256" key="4">
    <source>
        <dbReference type="ARBA" id="ARBA00022927"/>
    </source>
</evidence>
<feature type="domain" description="IBB" evidence="7">
    <location>
        <begin position="1"/>
        <end position="52"/>
    </location>
</feature>
<dbReference type="CTD" id="34338"/>
<feature type="repeat" description="ARM" evidence="6">
    <location>
        <begin position="151"/>
        <end position="179"/>
    </location>
</feature>
<evidence type="ECO:0000313" key="8">
    <source>
        <dbReference type="EMBL" id="MBC1173735.1"/>
    </source>
</evidence>
<dbReference type="Pfam" id="PF00514">
    <property type="entry name" value="Arm"/>
    <property type="match status" value="7"/>
</dbReference>
<dbReference type="RefSeq" id="XP_055688359.1">
    <property type="nucleotide sequence ID" value="XM_055832384.1"/>
</dbReference>
<proteinExistence type="inferred from homology"/>
<dbReference type="GO" id="GO:0005737">
    <property type="term" value="C:cytoplasm"/>
    <property type="evidence" value="ECO:0007669"/>
    <property type="project" value="InterPro"/>
</dbReference>
<comment type="similarity">
    <text evidence="1 5">Belongs to the importin alpha family.</text>
</comment>
<evidence type="ECO:0000256" key="2">
    <source>
        <dbReference type="ARBA" id="ARBA00022448"/>
    </source>
</evidence>
<reference evidence="8" key="1">
    <citation type="journal article" date="2020" name="BMC">
        <title>Leishmania infection induces a limited differential gene expression in the sand fly midgut.</title>
        <authorList>
            <person name="Coutinho-Abreu I.V."/>
            <person name="Serafim T.D."/>
            <person name="Meneses C."/>
            <person name="Kamhawi S."/>
            <person name="Oliveira F."/>
            <person name="Valenzuela J.G."/>
        </authorList>
    </citation>
    <scope>NUCLEOTIDE SEQUENCE</scope>
    <source>
        <strain evidence="8">Jacobina</strain>
        <tissue evidence="8">Midgut</tissue>
    </source>
</reference>
<evidence type="ECO:0000256" key="3">
    <source>
        <dbReference type="ARBA" id="ARBA00022737"/>
    </source>
</evidence>
<dbReference type="SMART" id="SM00185">
    <property type="entry name" value="ARM"/>
    <property type="match status" value="8"/>
</dbReference>
<accession>A0A7G3AMY3</accession>
<keyword evidence="2 5" id="KW-0813">Transport</keyword>
<organism evidence="8">
    <name type="scientific">Lutzomyia longipalpis</name>
    <name type="common">Sand fly</name>
    <dbReference type="NCBI Taxonomy" id="7200"/>
    <lineage>
        <taxon>Eukaryota</taxon>
        <taxon>Metazoa</taxon>
        <taxon>Ecdysozoa</taxon>
        <taxon>Arthropoda</taxon>
        <taxon>Hexapoda</taxon>
        <taxon>Insecta</taxon>
        <taxon>Pterygota</taxon>
        <taxon>Neoptera</taxon>
        <taxon>Endopterygota</taxon>
        <taxon>Diptera</taxon>
        <taxon>Nematocera</taxon>
        <taxon>Psychodoidea</taxon>
        <taxon>Psychodidae</taxon>
        <taxon>Lutzomyia</taxon>
        <taxon>Lutzomyia</taxon>
    </lineage>
</organism>
<dbReference type="InterPro" id="IPR016024">
    <property type="entry name" value="ARM-type_fold"/>
</dbReference>
<dbReference type="Gene3D" id="1.25.10.10">
    <property type="entry name" value="Leucine-rich Repeat Variant"/>
    <property type="match status" value="1"/>
</dbReference>
<dbReference type="Pfam" id="PF01749">
    <property type="entry name" value="IBB"/>
    <property type="match status" value="1"/>
</dbReference>
<dbReference type="GO" id="GO:0006607">
    <property type="term" value="P:NLS-bearing protein import into nucleus"/>
    <property type="evidence" value="ECO:0007669"/>
    <property type="project" value="UniProtKB-ARBA"/>
</dbReference>
<dbReference type="InterPro" id="IPR036975">
    <property type="entry name" value="Importin-a_IBB_sf"/>
</dbReference>
<dbReference type="AlphaFoldDB" id="A0A7G3AMY3"/>
<dbReference type="EMBL" id="GITU01005032">
    <property type="protein sequence ID" value="MBC1173735.1"/>
    <property type="molecule type" value="Transcribed_RNA"/>
</dbReference>
<dbReference type="KEGG" id="lll:129792935"/>
<dbReference type="PROSITE" id="PS50176">
    <property type="entry name" value="ARM_REPEAT"/>
    <property type="match status" value="2"/>
</dbReference>
<dbReference type="OrthoDB" id="29145at2759"/>
<dbReference type="PROSITE" id="PS51214">
    <property type="entry name" value="IBB"/>
    <property type="match status" value="1"/>
</dbReference>
<dbReference type="Pfam" id="PF16186">
    <property type="entry name" value="Arm_3"/>
    <property type="match status" value="1"/>
</dbReference>
<evidence type="ECO:0000259" key="7">
    <source>
        <dbReference type="PROSITE" id="PS51214"/>
    </source>
</evidence>
<dbReference type="InterPro" id="IPR024931">
    <property type="entry name" value="Importin_alpha"/>
</dbReference>
<dbReference type="GeneID" id="129792935"/>
<dbReference type="SUPFAM" id="SSF48371">
    <property type="entry name" value="ARM repeat"/>
    <property type="match status" value="1"/>
</dbReference>
<dbReference type="FunFam" id="1.25.10.10:FF:000009">
    <property type="entry name" value="Importin subunit alpha"/>
    <property type="match status" value="1"/>
</dbReference>
<dbReference type="PIRSF" id="PIRSF005673">
    <property type="entry name" value="Importin_alpha"/>
    <property type="match status" value="1"/>
</dbReference>
<sequence>MPENDRISAFKNNAKHETMRIRRQEVTVELRKNKKDDQLMKRRNIELDESLSPLKEAAVQSEVTLSLDEIVPGLMNPDKSKRYECVQAARKMLSRERNPPIDIMIDHGIVPICVQLLGDFDNPDIQFEAAWTLTNIASGSTEQTKAVIDADSVPRFVALMDSPAANVAEQAVWALGNIAGDGAVPRDNVLKHQIIPALLRMLTKELTLSCLRNVVWLISNLCRNKPPAVAFDHVRTLLPTVARLLQHEDCQVLSDTCWALSYITDDDNNKIQAVVDAGCVPRLSELLESKEPSIITPALRSVGNIVTGTDLQTDAVISSGAIERLAKLLRYPKASIVKEAAWTVSNITAGNPRQIQHVIDAGIIGVMIDVLATGDFKSQKEAAWAITNLTTGATHQQMIYVMRHFNFLKPFCDLLESKDPRVVKVVLQGLENLLAVADKLEGIEVMCLKIEEVGGLDKLEVLQNHENGEIYQKAFNLLDLYFGPSEEHQALKPNEQNGALEFDAGTSNAPTGGFNF</sequence>
<dbReference type="InterPro" id="IPR011989">
    <property type="entry name" value="ARM-like"/>
</dbReference>
<dbReference type="PANTHER" id="PTHR23316">
    <property type="entry name" value="IMPORTIN ALPHA"/>
    <property type="match status" value="1"/>
</dbReference>
<keyword evidence="3" id="KW-0677">Repeat</keyword>
<protein>
    <recommendedName>
        <fullName evidence="5">Importin subunit alpha</fullName>
    </recommendedName>
</protein>